<dbReference type="Proteomes" id="UP001174136">
    <property type="component" value="Unassembled WGS sequence"/>
</dbReference>
<keyword evidence="2" id="KW-1185">Reference proteome</keyword>
<evidence type="ECO:0000313" key="1">
    <source>
        <dbReference type="EMBL" id="KAK0149655.1"/>
    </source>
</evidence>
<organism evidence="1 2">
    <name type="scientific">Merluccius polli</name>
    <name type="common">Benguela hake</name>
    <name type="synonym">Merluccius cadenati</name>
    <dbReference type="NCBI Taxonomy" id="89951"/>
    <lineage>
        <taxon>Eukaryota</taxon>
        <taxon>Metazoa</taxon>
        <taxon>Chordata</taxon>
        <taxon>Craniata</taxon>
        <taxon>Vertebrata</taxon>
        <taxon>Euteleostomi</taxon>
        <taxon>Actinopterygii</taxon>
        <taxon>Neopterygii</taxon>
        <taxon>Teleostei</taxon>
        <taxon>Neoteleostei</taxon>
        <taxon>Acanthomorphata</taxon>
        <taxon>Zeiogadaria</taxon>
        <taxon>Gadariae</taxon>
        <taxon>Gadiformes</taxon>
        <taxon>Gadoidei</taxon>
        <taxon>Merlucciidae</taxon>
        <taxon>Merluccius</taxon>
    </lineage>
</organism>
<proteinExistence type="predicted"/>
<protein>
    <submittedName>
        <fullName evidence="1">Uncharacterized protein</fullName>
    </submittedName>
</protein>
<dbReference type="EMBL" id="JAOPHQ010001726">
    <property type="protein sequence ID" value="KAK0149655.1"/>
    <property type="molecule type" value="Genomic_DNA"/>
</dbReference>
<sequence length="143" mass="16569">MVNQLGRLIPQLSEKDQPLQDLLSKKNYWLPNPFKTPPVLAMYNPECKVSPDTSFDGLGCRRLTLPPIQKWDEEWKPVAYTVTTEQRYAKVEKEALAPQIQRYQMWLICYSYSIAHVPGKCQWTVDMLSRAPVKMKTVAPNEN</sequence>
<evidence type="ECO:0000313" key="2">
    <source>
        <dbReference type="Proteomes" id="UP001174136"/>
    </source>
</evidence>
<dbReference type="SUPFAM" id="SSF56672">
    <property type="entry name" value="DNA/RNA polymerases"/>
    <property type="match status" value="1"/>
</dbReference>
<name>A0AA47N0U2_MERPO</name>
<dbReference type="InterPro" id="IPR043502">
    <property type="entry name" value="DNA/RNA_pol_sf"/>
</dbReference>
<comment type="caution">
    <text evidence="1">The sequence shown here is derived from an EMBL/GenBank/DDBJ whole genome shotgun (WGS) entry which is preliminary data.</text>
</comment>
<gene>
    <name evidence="1" type="ORF">N1851_009576</name>
</gene>
<dbReference type="AlphaFoldDB" id="A0AA47N0U2"/>
<reference evidence="1" key="1">
    <citation type="journal article" date="2023" name="Front. Mar. Sci.">
        <title>A new Merluccius polli reference genome to investigate the effects of global change in West African waters.</title>
        <authorList>
            <person name="Mateo J.L."/>
            <person name="Blanco-Fernandez C."/>
            <person name="Garcia-Vazquez E."/>
            <person name="Machado-Schiaffino G."/>
        </authorList>
    </citation>
    <scope>NUCLEOTIDE SEQUENCE</scope>
    <source>
        <strain evidence="1">C29</strain>
        <tissue evidence="1">Fin</tissue>
    </source>
</reference>
<accession>A0AA47N0U2</accession>